<name>A0ABV7KBJ7_9HYPH</name>
<evidence type="ECO:0000313" key="2">
    <source>
        <dbReference type="EMBL" id="MFC3207196.1"/>
    </source>
</evidence>
<dbReference type="EMBL" id="JBHRTK010000012">
    <property type="protein sequence ID" value="MFC3207196.1"/>
    <property type="molecule type" value="Genomic_DNA"/>
</dbReference>
<dbReference type="InterPro" id="IPR025048">
    <property type="entry name" value="DUF3987"/>
</dbReference>
<gene>
    <name evidence="2" type="ORF">ACFOHJ_13290</name>
</gene>
<dbReference type="Pfam" id="PF09250">
    <property type="entry name" value="Prim-Pol"/>
    <property type="match status" value="1"/>
</dbReference>
<dbReference type="Pfam" id="PF13148">
    <property type="entry name" value="DUF3987"/>
    <property type="match status" value="1"/>
</dbReference>
<dbReference type="Proteomes" id="UP001595583">
    <property type="component" value="Unassembled WGS sequence"/>
</dbReference>
<protein>
    <submittedName>
        <fullName evidence="2">Bifunctional DNA primase/polymerase</fullName>
    </submittedName>
</protein>
<sequence length="786" mass="85715">MTAAAAKTDPIIDLRVAMIQNGYRYVPVKGKGPKITDWPNFPQDLADVAQKARQHRDHPSTGILTGDVVAIDVDAPDPAVAEKLIARLMEIPGATSAPCRTGRAPKCLFIFRASEPRRKRSTAFYIVNGLDCQIEVLGLGQQFVAYGIHDTTGKPYSWTGGDPLTVPLADLPVIDVGAIDAYLADATAILAEAGLPKKEAVQRQPKQVGETFWQRVNTAALANTDAWVPVLFCGAHKEAGTGAWRVSSKELGRPLQEDISIHPDGIQDFGREQAETAINLVVEYGAAPTTKDAALWLCEQLGLDPAALGWEVRQPVSVKFGTTSTPPVADNDDEPPELVDTSLPSIIQTTAKLADFTHPGGLVEDMVDWIVSSAEQPSRELALGAVLAFIAALGGRRYSTTARDTRANSYIVALAESGFGKQHARDQLDRIRTHSDGYLDRYFGPARIMSASALRSALERWPSLICLVDEFGGLMKDILDKRAGEHKRGISVDLRDFFSASSTSFAGAEYAKMKAVRIENPNLNIYGTATPGQFWSALSSASSEDGLLPRLLLFNVVGESDMVEPQRHVDDVPRELVERLYPIAGIQSKVDSPRSLGRILDDADKEGGKKPLPATVVHWTADAEEARKAFKEKEVAAAREANDLVAPFIHRLTEHAIKLALIVAIASTKREGKTRTRPLIDLAKWRWASGLAVVCVGDMVRAVAEYVADNEREEIYKRISSLLGKAGSAGLPRSVVIDKLPKRFSRQLREEVIADMIESRRVKEVELPSAANTRGGRKKLRLVWQG</sequence>
<keyword evidence="3" id="KW-1185">Reference proteome</keyword>
<dbReference type="RefSeq" id="WP_378221135.1">
    <property type="nucleotide sequence ID" value="NZ_JBHRTK010000012.1"/>
</dbReference>
<dbReference type="InterPro" id="IPR015330">
    <property type="entry name" value="DNA_primase/pol_bifunc_N"/>
</dbReference>
<reference evidence="3" key="1">
    <citation type="journal article" date="2019" name="Int. J. Syst. Evol. Microbiol.">
        <title>The Global Catalogue of Microorganisms (GCM) 10K type strain sequencing project: providing services to taxonomists for standard genome sequencing and annotation.</title>
        <authorList>
            <consortium name="The Broad Institute Genomics Platform"/>
            <consortium name="The Broad Institute Genome Sequencing Center for Infectious Disease"/>
            <person name="Wu L."/>
            <person name="Ma J."/>
        </authorList>
    </citation>
    <scope>NUCLEOTIDE SEQUENCE [LARGE SCALE GENOMIC DNA]</scope>
    <source>
        <strain evidence="3">KCTC 52165</strain>
    </source>
</reference>
<feature type="domain" description="DNA primase/polymerase bifunctional N-terminal" evidence="1">
    <location>
        <begin position="15"/>
        <end position="171"/>
    </location>
</feature>
<accession>A0ABV7KBJ7</accession>
<proteinExistence type="predicted"/>
<dbReference type="SMART" id="SM00943">
    <property type="entry name" value="Prim-Pol"/>
    <property type="match status" value="1"/>
</dbReference>
<evidence type="ECO:0000313" key="3">
    <source>
        <dbReference type="Proteomes" id="UP001595583"/>
    </source>
</evidence>
<comment type="caution">
    <text evidence="2">The sequence shown here is derived from an EMBL/GenBank/DDBJ whole genome shotgun (WGS) entry which is preliminary data.</text>
</comment>
<evidence type="ECO:0000259" key="1">
    <source>
        <dbReference type="SMART" id="SM00943"/>
    </source>
</evidence>
<dbReference type="CDD" id="cd04859">
    <property type="entry name" value="Prim_Pol"/>
    <property type="match status" value="1"/>
</dbReference>
<organism evidence="2 3">
    <name type="scientific">Aquamicrobium soli</name>
    <dbReference type="NCBI Taxonomy" id="1811518"/>
    <lineage>
        <taxon>Bacteria</taxon>
        <taxon>Pseudomonadati</taxon>
        <taxon>Pseudomonadota</taxon>
        <taxon>Alphaproteobacteria</taxon>
        <taxon>Hyphomicrobiales</taxon>
        <taxon>Phyllobacteriaceae</taxon>
        <taxon>Aquamicrobium</taxon>
    </lineage>
</organism>